<feature type="compositionally biased region" description="Basic and acidic residues" evidence="4">
    <location>
        <begin position="207"/>
        <end position="232"/>
    </location>
</feature>
<feature type="compositionally biased region" description="Basic residues" evidence="4">
    <location>
        <begin position="68"/>
        <end position="79"/>
    </location>
</feature>
<sequence length="637" mass="70476">MADPNYEDWSRDQLLERVRELEGQIKSQTSKPEPPPPATTSTSTPAPTPTPTTTTTSTPPPPPPPKATKPKSSKNKLPKAPHNLPANKAKNAKPSKLDPSKYTTRPIALKIAYLGRRYGGFEYQPSSSVATAATSSTTSTTTTTATPATIEEALWRALVRSCLIWPEDPARVDFTPWEYSKCGRTDKGVSAFGQVVGITVRSNRPLPRQEKQPESTEGGEKVEGDGDVKMTEPGDQNDSEEKPTAKPPWDPIADEINYPRVLNKLLPPDIRVLAWAPTLPANFSARFSCWERQYRYFFTQPAFPPLPAFMEGDSHNTENKSGWLDINAMRHAAKMFEGVHDFRNFCKLDGAKQVASYKRRVFEADVVEVEDTGSALPYLGQPEFQPPGTDSKGVHPKVYYLHVRGSAFLWHQIRHMVAILFLIGQGLEPPSLVADLLDIDKTPRKPNYAMADEVPLVLWDCIFPRAAQTTESQEDDQKKAVDMQGTDMHDPNATVDTDLQDALDWVWLGEDTPAFLHGGGGSGLVDSLWTTWREHKMDEVLANRLLDTVSRRADLRRQLDKAGTGTGDAKGGQMVFEGGDGARAAGVYVPVMKKQLLATPQEVDDRWAQSKGFESAEAMRGTENWRGVIRASKQASK</sequence>
<organism evidence="6 7">
    <name type="scientific">Dichotomopilus funicola</name>
    <dbReference type="NCBI Taxonomy" id="1934379"/>
    <lineage>
        <taxon>Eukaryota</taxon>
        <taxon>Fungi</taxon>
        <taxon>Dikarya</taxon>
        <taxon>Ascomycota</taxon>
        <taxon>Pezizomycotina</taxon>
        <taxon>Sordariomycetes</taxon>
        <taxon>Sordariomycetidae</taxon>
        <taxon>Sordariales</taxon>
        <taxon>Chaetomiaceae</taxon>
        <taxon>Dichotomopilus</taxon>
    </lineage>
</organism>
<keyword evidence="7" id="KW-1185">Reference proteome</keyword>
<dbReference type="GO" id="GO:0003723">
    <property type="term" value="F:RNA binding"/>
    <property type="evidence" value="ECO:0007669"/>
    <property type="project" value="InterPro"/>
</dbReference>
<feature type="compositionally biased region" description="Pro residues" evidence="4">
    <location>
        <begin position="58"/>
        <end position="67"/>
    </location>
</feature>
<dbReference type="GO" id="GO:0009982">
    <property type="term" value="F:pseudouridine synthase activity"/>
    <property type="evidence" value="ECO:0007669"/>
    <property type="project" value="InterPro"/>
</dbReference>
<evidence type="ECO:0000313" key="6">
    <source>
        <dbReference type="EMBL" id="KAK4142962.1"/>
    </source>
</evidence>
<feature type="domain" description="Pseudouridine synthase I TruA alpha/beta" evidence="5">
    <location>
        <begin position="332"/>
        <end position="464"/>
    </location>
</feature>
<evidence type="ECO:0000256" key="1">
    <source>
        <dbReference type="ARBA" id="ARBA00009375"/>
    </source>
</evidence>
<reference evidence="6" key="1">
    <citation type="journal article" date="2023" name="Mol. Phylogenet. Evol.">
        <title>Genome-scale phylogeny and comparative genomics of the fungal order Sordariales.</title>
        <authorList>
            <person name="Hensen N."/>
            <person name="Bonometti L."/>
            <person name="Westerberg I."/>
            <person name="Brannstrom I.O."/>
            <person name="Guillou S."/>
            <person name="Cros-Aarteil S."/>
            <person name="Calhoun S."/>
            <person name="Haridas S."/>
            <person name="Kuo A."/>
            <person name="Mondo S."/>
            <person name="Pangilinan J."/>
            <person name="Riley R."/>
            <person name="LaButti K."/>
            <person name="Andreopoulos B."/>
            <person name="Lipzen A."/>
            <person name="Chen C."/>
            <person name="Yan M."/>
            <person name="Daum C."/>
            <person name="Ng V."/>
            <person name="Clum A."/>
            <person name="Steindorff A."/>
            <person name="Ohm R.A."/>
            <person name="Martin F."/>
            <person name="Silar P."/>
            <person name="Natvig D.O."/>
            <person name="Lalanne C."/>
            <person name="Gautier V."/>
            <person name="Ament-Velasquez S.L."/>
            <person name="Kruys A."/>
            <person name="Hutchinson M.I."/>
            <person name="Powell A.J."/>
            <person name="Barry K."/>
            <person name="Miller A.N."/>
            <person name="Grigoriev I.V."/>
            <person name="Debuchy R."/>
            <person name="Gladieux P."/>
            <person name="Hiltunen Thoren M."/>
            <person name="Johannesson H."/>
        </authorList>
    </citation>
    <scope>NUCLEOTIDE SEQUENCE</scope>
    <source>
        <strain evidence="6">CBS 141.50</strain>
    </source>
</reference>
<evidence type="ECO:0000256" key="2">
    <source>
        <dbReference type="ARBA" id="ARBA00022694"/>
    </source>
</evidence>
<dbReference type="GeneID" id="87814057"/>
<dbReference type="InterPro" id="IPR020097">
    <property type="entry name" value="PsdUridine_synth_TruA_a/b_dom"/>
</dbReference>
<dbReference type="CDD" id="cd02569">
    <property type="entry name" value="PseudoU_synth_ScPus3"/>
    <property type="match status" value="1"/>
</dbReference>
<feature type="compositionally biased region" description="Basic and acidic residues" evidence="4">
    <location>
        <begin position="8"/>
        <end position="23"/>
    </location>
</feature>
<name>A0AAN6V177_9PEZI</name>
<comment type="caution">
    <text evidence="6">The sequence shown here is derived from an EMBL/GenBank/DDBJ whole genome shotgun (WGS) entry which is preliminary data.</text>
</comment>
<keyword evidence="2" id="KW-0819">tRNA processing</keyword>
<protein>
    <submittedName>
        <fullName evidence="6">Pseudouridine synthase</fullName>
    </submittedName>
</protein>
<dbReference type="InterPro" id="IPR020103">
    <property type="entry name" value="PsdUridine_synth_cat_dom_sf"/>
</dbReference>
<evidence type="ECO:0000313" key="7">
    <source>
        <dbReference type="Proteomes" id="UP001302676"/>
    </source>
</evidence>
<feature type="region of interest" description="Disordered" evidence="4">
    <location>
        <begin position="1"/>
        <end position="101"/>
    </location>
</feature>
<evidence type="ECO:0000256" key="3">
    <source>
        <dbReference type="ARBA" id="ARBA00023235"/>
    </source>
</evidence>
<dbReference type="EMBL" id="MU853591">
    <property type="protein sequence ID" value="KAK4142962.1"/>
    <property type="molecule type" value="Genomic_DNA"/>
</dbReference>
<dbReference type="Gene3D" id="3.30.70.660">
    <property type="entry name" value="Pseudouridine synthase I, catalytic domain, C-terminal subdomain"/>
    <property type="match status" value="1"/>
</dbReference>
<evidence type="ECO:0000256" key="4">
    <source>
        <dbReference type="SAM" id="MobiDB-lite"/>
    </source>
</evidence>
<dbReference type="GO" id="GO:1990481">
    <property type="term" value="P:mRNA pseudouridine synthesis"/>
    <property type="evidence" value="ECO:0007669"/>
    <property type="project" value="TreeGrafter"/>
</dbReference>
<dbReference type="GO" id="GO:0031119">
    <property type="term" value="P:tRNA pseudouridine synthesis"/>
    <property type="evidence" value="ECO:0007669"/>
    <property type="project" value="TreeGrafter"/>
</dbReference>
<reference evidence="6" key="2">
    <citation type="submission" date="2023-05" db="EMBL/GenBank/DDBJ databases">
        <authorList>
            <consortium name="Lawrence Berkeley National Laboratory"/>
            <person name="Steindorff A."/>
            <person name="Hensen N."/>
            <person name="Bonometti L."/>
            <person name="Westerberg I."/>
            <person name="Brannstrom I.O."/>
            <person name="Guillou S."/>
            <person name="Cros-Aarteil S."/>
            <person name="Calhoun S."/>
            <person name="Haridas S."/>
            <person name="Kuo A."/>
            <person name="Mondo S."/>
            <person name="Pangilinan J."/>
            <person name="Riley R."/>
            <person name="Labutti K."/>
            <person name="Andreopoulos B."/>
            <person name="Lipzen A."/>
            <person name="Chen C."/>
            <person name="Yanf M."/>
            <person name="Daum C."/>
            <person name="Ng V."/>
            <person name="Clum A."/>
            <person name="Ohm R."/>
            <person name="Martin F."/>
            <person name="Silar P."/>
            <person name="Natvig D."/>
            <person name="Lalanne C."/>
            <person name="Gautier V."/>
            <person name="Ament-Velasquez S.L."/>
            <person name="Kruys A."/>
            <person name="Hutchinson M.I."/>
            <person name="Powell A.J."/>
            <person name="Barry K."/>
            <person name="Miller A.N."/>
            <person name="Grigoriev I.V."/>
            <person name="Debuchy R."/>
            <person name="Gladieux P."/>
            <person name="Thoren M.H."/>
            <person name="Johannesson H."/>
        </authorList>
    </citation>
    <scope>NUCLEOTIDE SEQUENCE</scope>
    <source>
        <strain evidence="6">CBS 141.50</strain>
    </source>
</reference>
<accession>A0AAN6V177</accession>
<dbReference type="AlphaFoldDB" id="A0AAN6V177"/>
<dbReference type="Pfam" id="PF01416">
    <property type="entry name" value="PseudoU_synth_1"/>
    <property type="match status" value="1"/>
</dbReference>
<keyword evidence="3" id="KW-0413">Isomerase</keyword>
<feature type="region of interest" description="Disordered" evidence="4">
    <location>
        <begin position="200"/>
        <end position="251"/>
    </location>
</feature>
<feature type="compositionally biased region" description="Low complexity" evidence="4">
    <location>
        <begin position="39"/>
        <end position="57"/>
    </location>
</feature>
<dbReference type="RefSeq" id="XP_062636333.1">
    <property type="nucleotide sequence ID" value="XM_062777444.1"/>
</dbReference>
<dbReference type="GO" id="GO:0005737">
    <property type="term" value="C:cytoplasm"/>
    <property type="evidence" value="ECO:0007669"/>
    <property type="project" value="TreeGrafter"/>
</dbReference>
<feature type="compositionally biased region" description="Low complexity" evidence="4">
    <location>
        <begin position="80"/>
        <end position="94"/>
    </location>
</feature>
<evidence type="ECO:0000259" key="5">
    <source>
        <dbReference type="Pfam" id="PF01416"/>
    </source>
</evidence>
<dbReference type="HAMAP" id="MF_00171">
    <property type="entry name" value="TruA"/>
    <property type="match status" value="1"/>
</dbReference>
<dbReference type="InterPro" id="IPR020095">
    <property type="entry name" value="PsdUridine_synth_TruA_C"/>
</dbReference>
<dbReference type="InterPro" id="IPR001406">
    <property type="entry name" value="PsdUridine_synth_TruA"/>
</dbReference>
<dbReference type="PANTHER" id="PTHR11142">
    <property type="entry name" value="PSEUDOURIDYLATE SYNTHASE"/>
    <property type="match status" value="1"/>
</dbReference>
<gene>
    <name evidence="6" type="ORF">C8A04DRAFT_12742</name>
</gene>
<dbReference type="InterPro" id="IPR041707">
    <property type="entry name" value="Pus3-like"/>
</dbReference>
<dbReference type="GO" id="GO:0005634">
    <property type="term" value="C:nucleus"/>
    <property type="evidence" value="ECO:0007669"/>
    <property type="project" value="TreeGrafter"/>
</dbReference>
<dbReference type="Proteomes" id="UP001302676">
    <property type="component" value="Unassembled WGS sequence"/>
</dbReference>
<dbReference type="Gene3D" id="3.30.70.580">
    <property type="entry name" value="Pseudouridine synthase I, catalytic domain, N-terminal subdomain"/>
    <property type="match status" value="1"/>
</dbReference>
<dbReference type="SUPFAM" id="SSF55120">
    <property type="entry name" value="Pseudouridine synthase"/>
    <property type="match status" value="1"/>
</dbReference>
<dbReference type="PANTHER" id="PTHR11142:SF5">
    <property type="entry name" value="TRNA PSEUDOURIDINE(38_39) SYNTHASE"/>
    <property type="match status" value="1"/>
</dbReference>
<comment type="similarity">
    <text evidence="1">Belongs to the tRNA pseudouridine synthase TruA family.</text>
</comment>
<proteinExistence type="inferred from homology"/>
<dbReference type="InterPro" id="IPR020094">
    <property type="entry name" value="TruA/RsuA/RluB/E/F_N"/>
</dbReference>